<evidence type="ECO:0000256" key="7">
    <source>
        <dbReference type="PIRSR" id="PIRSR000099-2"/>
    </source>
</evidence>
<dbReference type="InterPro" id="IPR012131">
    <property type="entry name" value="Hstdl_DH"/>
</dbReference>
<feature type="binding site" evidence="8">
    <location>
        <position position="392"/>
    </location>
    <ligand>
        <name>substrate</name>
    </ligand>
</feature>
<feature type="binding site" evidence="8">
    <location>
        <position position="302"/>
    </location>
    <ligand>
        <name>substrate</name>
    </ligand>
</feature>
<sequence length="400" mass="43809">MIVKASDWIRPELNSDSAMETNVRAMLLDCQQRSALAINEYSEKFDGFKPRNIELKPFDEYELDAELKVAIRQAAKRIKRFARFQNETLISQQFSDSLGEYSQVITPIERAGCYIPGGRFPLISTALMTLIPAKVAGCHSRVAVSPSDHPALLAAASLAGATQFVQIGGVQAIAALAYGYESIEPVDIVVGPGNAYVNEAKAQLQRKVKIDGLAGPSEMLALCDSQQPIEWLALDALAQSEHDPMALSVLVSDNESWLTKVATFLQHDKKYEAMVNNKQIALVLAKDVNDMIAISENFAPEHLMLCDKRISAKQLSHFGSLFVGANSAVAMGDYCSGPNHTLPTIGYARQSGGLNVQTFQRIQTVQAINDNGRIELANLAMPIAKEEGLKFHYQSLKVRL</sequence>
<dbReference type="GO" id="GO:0051287">
    <property type="term" value="F:NAD binding"/>
    <property type="evidence" value="ECO:0007669"/>
    <property type="project" value="InterPro"/>
</dbReference>
<accession>A0A316FPE0</accession>
<name>A0A316FPE0_9GAMM</name>
<feature type="active site" description="Proton acceptor" evidence="6">
    <location>
        <position position="302"/>
    </location>
</feature>
<dbReference type="EMBL" id="QGGU01000006">
    <property type="protein sequence ID" value="PWK50718.1"/>
    <property type="molecule type" value="Genomic_DNA"/>
</dbReference>
<dbReference type="AlphaFoldDB" id="A0A316FPE0"/>
<keyword evidence="12" id="KW-1185">Reference proteome</keyword>
<dbReference type="InterPro" id="IPR022695">
    <property type="entry name" value="Histidinol_DH_monofunct"/>
</dbReference>
<feature type="binding site" evidence="9">
    <location>
        <position position="392"/>
    </location>
    <ligand>
        <name>Zn(2+)</name>
        <dbReference type="ChEBI" id="CHEBI:29105"/>
    </ligand>
</feature>
<evidence type="ECO:0000256" key="3">
    <source>
        <dbReference type="ARBA" id="ARBA00022833"/>
    </source>
</evidence>
<dbReference type="SUPFAM" id="SSF53720">
    <property type="entry name" value="ALDH-like"/>
    <property type="match status" value="1"/>
</dbReference>
<evidence type="ECO:0000256" key="6">
    <source>
        <dbReference type="PIRSR" id="PIRSR000099-1"/>
    </source>
</evidence>
<keyword evidence="7" id="KW-0520">NAD</keyword>
<feature type="binding site" evidence="9">
    <location>
        <position position="333"/>
    </location>
    <ligand>
        <name>Zn(2+)</name>
        <dbReference type="ChEBI" id="CHEBI:29105"/>
    </ligand>
</feature>
<dbReference type="FunFam" id="3.40.50.1980:FF:000001">
    <property type="entry name" value="Histidinol dehydrogenase"/>
    <property type="match status" value="1"/>
</dbReference>
<evidence type="ECO:0000256" key="4">
    <source>
        <dbReference type="ARBA" id="ARBA00023002"/>
    </source>
</evidence>
<evidence type="ECO:0000256" key="1">
    <source>
        <dbReference type="ARBA" id="ARBA00010178"/>
    </source>
</evidence>
<organism evidence="11 12">
    <name type="scientific">Pleionea mediterranea</name>
    <dbReference type="NCBI Taxonomy" id="523701"/>
    <lineage>
        <taxon>Bacteria</taxon>
        <taxon>Pseudomonadati</taxon>
        <taxon>Pseudomonadota</taxon>
        <taxon>Gammaproteobacteria</taxon>
        <taxon>Oceanospirillales</taxon>
        <taxon>Pleioneaceae</taxon>
        <taxon>Pleionea</taxon>
    </lineage>
</organism>
<dbReference type="Proteomes" id="UP000245790">
    <property type="component" value="Unassembled WGS sequence"/>
</dbReference>
<feature type="binding site" evidence="8">
    <location>
        <position position="387"/>
    </location>
    <ligand>
        <name>substrate</name>
    </ligand>
</feature>
<feature type="binding site" evidence="9">
    <location>
        <position position="239"/>
    </location>
    <ligand>
        <name>Zn(2+)</name>
        <dbReference type="ChEBI" id="CHEBI:29105"/>
    </ligand>
</feature>
<evidence type="ECO:0000313" key="11">
    <source>
        <dbReference type="EMBL" id="PWK50718.1"/>
    </source>
</evidence>
<feature type="binding site" evidence="7">
    <location>
        <position position="194"/>
    </location>
    <ligand>
        <name>NAD(+)</name>
        <dbReference type="ChEBI" id="CHEBI:57540"/>
    </ligand>
</feature>
<dbReference type="NCBIfam" id="TIGR00069">
    <property type="entry name" value="hisD"/>
    <property type="match status" value="1"/>
</dbReference>
<keyword evidence="4 5" id="KW-0560">Oxidoreductase</keyword>
<dbReference type="OrthoDB" id="9805269at2"/>
<dbReference type="PIRSF" id="PIRSF000099">
    <property type="entry name" value="Histidinol_dh"/>
    <property type="match status" value="1"/>
</dbReference>
<dbReference type="GO" id="GO:0004399">
    <property type="term" value="F:histidinol dehydrogenase activity"/>
    <property type="evidence" value="ECO:0007669"/>
    <property type="project" value="InterPro"/>
</dbReference>
<feature type="binding site" evidence="8">
    <location>
        <position position="217"/>
    </location>
    <ligand>
        <name>substrate</name>
    </ligand>
</feature>
<dbReference type="Gene3D" id="3.40.50.1980">
    <property type="entry name" value="Nitrogenase molybdenum iron protein domain"/>
    <property type="match status" value="2"/>
</dbReference>
<feature type="binding site" evidence="7">
    <location>
        <position position="171"/>
    </location>
    <ligand>
        <name>NAD(+)</name>
        <dbReference type="ChEBI" id="CHEBI:57540"/>
    </ligand>
</feature>
<reference evidence="11 12" key="1">
    <citation type="submission" date="2018-05" db="EMBL/GenBank/DDBJ databases">
        <title>Genomic Encyclopedia of Type Strains, Phase IV (KMG-IV): sequencing the most valuable type-strain genomes for metagenomic binning, comparative biology and taxonomic classification.</title>
        <authorList>
            <person name="Goeker M."/>
        </authorList>
    </citation>
    <scope>NUCLEOTIDE SEQUENCE [LARGE SCALE GENOMIC DNA]</scope>
    <source>
        <strain evidence="11 12">DSM 25350</strain>
    </source>
</reference>
<feature type="binding site" evidence="7">
    <location>
        <position position="114"/>
    </location>
    <ligand>
        <name>NAD(+)</name>
        <dbReference type="ChEBI" id="CHEBI:57540"/>
    </ligand>
</feature>
<dbReference type="PANTHER" id="PTHR21256">
    <property type="entry name" value="HISTIDINOL DEHYDROGENASE HDH"/>
    <property type="match status" value="1"/>
</dbReference>
<dbReference type="RefSeq" id="WP_109763385.1">
    <property type="nucleotide sequence ID" value="NZ_QGGU01000006.1"/>
</dbReference>
<keyword evidence="2 9" id="KW-0479">Metal-binding</keyword>
<evidence type="ECO:0000256" key="8">
    <source>
        <dbReference type="PIRSR" id="PIRSR000099-3"/>
    </source>
</evidence>
<dbReference type="PRINTS" id="PR00083">
    <property type="entry name" value="HOLDHDRGNASE"/>
</dbReference>
<dbReference type="PANTHER" id="PTHR21256:SF2">
    <property type="entry name" value="HISTIDINE BIOSYNTHESIS TRIFUNCTIONAL PROTEIN"/>
    <property type="match status" value="1"/>
</dbReference>
<proteinExistence type="inferred from homology"/>
<evidence type="ECO:0000256" key="9">
    <source>
        <dbReference type="PIRSR" id="PIRSR000099-4"/>
    </source>
</evidence>
<feature type="binding site" evidence="8">
    <location>
        <position position="333"/>
    </location>
    <ligand>
        <name>substrate</name>
    </ligand>
</feature>
<feature type="active site" description="Proton acceptor" evidence="6">
    <location>
        <position position="301"/>
    </location>
</feature>
<comment type="cofactor">
    <cofactor evidence="9">
        <name>Zn(2+)</name>
        <dbReference type="ChEBI" id="CHEBI:29105"/>
    </cofactor>
    <text evidence="9">Binds 1 zinc ion per subunit.</text>
</comment>
<dbReference type="CDD" id="cd06572">
    <property type="entry name" value="Histidinol_dh"/>
    <property type="match status" value="1"/>
</dbReference>
<dbReference type="InterPro" id="IPR016161">
    <property type="entry name" value="Ald_DH/histidinol_DH"/>
</dbReference>
<comment type="caution">
    <text evidence="11">The sequence shown here is derived from an EMBL/GenBank/DDBJ whole genome shotgun (WGS) entry which is preliminary data.</text>
</comment>
<dbReference type="Gene3D" id="1.20.5.1300">
    <property type="match status" value="1"/>
</dbReference>
<comment type="similarity">
    <text evidence="1 5 10">Belongs to the histidinol dehydrogenase family.</text>
</comment>
<gene>
    <name evidence="11" type="ORF">C8D97_1065</name>
</gene>
<feature type="binding site" evidence="8">
    <location>
        <position position="239"/>
    </location>
    <ligand>
        <name>substrate</name>
    </ligand>
</feature>
<feature type="binding site" evidence="9">
    <location>
        <position position="242"/>
    </location>
    <ligand>
        <name>Zn(2+)</name>
        <dbReference type="ChEBI" id="CHEBI:29105"/>
    </ligand>
</feature>
<dbReference type="GO" id="GO:0046872">
    <property type="term" value="F:metal ion binding"/>
    <property type="evidence" value="ECO:0007669"/>
    <property type="project" value="UniProtKB-KW"/>
</dbReference>
<dbReference type="GO" id="GO:0000105">
    <property type="term" value="P:L-histidine biosynthetic process"/>
    <property type="evidence" value="ECO:0007669"/>
    <property type="project" value="InterPro"/>
</dbReference>
<evidence type="ECO:0000256" key="2">
    <source>
        <dbReference type="ARBA" id="ARBA00022723"/>
    </source>
</evidence>
<keyword evidence="3 9" id="KW-0862">Zinc</keyword>
<evidence type="ECO:0000256" key="10">
    <source>
        <dbReference type="RuleBase" id="RU004175"/>
    </source>
</evidence>
<evidence type="ECO:0000313" key="12">
    <source>
        <dbReference type="Proteomes" id="UP000245790"/>
    </source>
</evidence>
<protein>
    <submittedName>
        <fullName evidence="11">Histidinol dehydrogenase/sulfopropanediol 3-dehydrogenase</fullName>
    </submittedName>
</protein>
<dbReference type="Pfam" id="PF00815">
    <property type="entry name" value="Histidinol_dh"/>
    <property type="match status" value="1"/>
</dbReference>
<evidence type="ECO:0000256" key="5">
    <source>
        <dbReference type="PIRNR" id="PIRNR000099"/>
    </source>
</evidence>
<dbReference type="GO" id="GO:0005829">
    <property type="term" value="C:cytosol"/>
    <property type="evidence" value="ECO:0007669"/>
    <property type="project" value="TreeGrafter"/>
</dbReference>
<feature type="binding site" evidence="8">
    <location>
        <position position="242"/>
    </location>
    <ligand>
        <name>substrate</name>
    </ligand>
</feature>